<keyword evidence="1" id="KW-0732">Signal</keyword>
<gene>
    <name evidence="2" type="ORF">B0A66_03535</name>
</gene>
<comment type="caution">
    <text evidence="2">The sequence shown here is derived from an EMBL/GenBank/DDBJ whole genome shotgun (WGS) entry which is preliminary data.</text>
</comment>
<feature type="chain" id="PRO_5012940381" description="SH3b domain-containing protein" evidence="1">
    <location>
        <begin position="23"/>
        <end position="250"/>
    </location>
</feature>
<evidence type="ECO:0000313" key="2">
    <source>
        <dbReference type="EMBL" id="OXA94814.1"/>
    </source>
</evidence>
<name>A0A226HL24_9FLAO</name>
<protein>
    <recommendedName>
        <fullName evidence="4">SH3b domain-containing protein</fullName>
    </recommendedName>
</protein>
<dbReference type="RefSeq" id="WP_089048473.1">
    <property type="nucleotide sequence ID" value="NZ_FXTV01000002.1"/>
</dbReference>
<dbReference type="Proteomes" id="UP000198345">
    <property type="component" value="Unassembled WGS sequence"/>
</dbReference>
<dbReference type="AlphaFoldDB" id="A0A226HL24"/>
<dbReference type="EMBL" id="MUGW01000008">
    <property type="protein sequence ID" value="OXA94814.1"/>
    <property type="molecule type" value="Genomic_DNA"/>
</dbReference>
<sequence length="250" mass="28672">MTQKIKLRFVFFILLCSTASQAQFITPFAIINDKDGFVNVRESDNVKSKIEGKVYNNQVFEVADHLSDVSEGSDWAYIIYPDTNHKINSSNKIEEALYGYIHRSRIQYLNKLPKLKKKIVSTDQAEFKNEDVSISIKTGKFIPKEHQIKKKDGFVYKIDNQNPWGIDGLIPENLSEIKTIEITTKEKVVTFPKENLIGIFSVNFKNTEIYIGSDKILYLTMSNSDGAGSYNIVWTINNNAITSQFIFRDF</sequence>
<keyword evidence="3" id="KW-1185">Reference proteome</keyword>
<proteinExistence type="predicted"/>
<accession>A0A226HL24</accession>
<evidence type="ECO:0008006" key="4">
    <source>
        <dbReference type="Google" id="ProtNLM"/>
    </source>
</evidence>
<dbReference type="OrthoDB" id="7054664at2"/>
<evidence type="ECO:0000256" key="1">
    <source>
        <dbReference type="SAM" id="SignalP"/>
    </source>
</evidence>
<feature type="signal peptide" evidence="1">
    <location>
        <begin position="1"/>
        <end position="22"/>
    </location>
</feature>
<organism evidence="2 3">
    <name type="scientific">Flavobacterium hercynium</name>
    <dbReference type="NCBI Taxonomy" id="387094"/>
    <lineage>
        <taxon>Bacteria</taxon>
        <taxon>Pseudomonadati</taxon>
        <taxon>Bacteroidota</taxon>
        <taxon>Flavobacteriia</taxon>
        <taxon>Flavobacteriales</taxon>
        <taxon>Flavobacteriaceae</taxon>
        <taxon>Flavobacterium</taxon>
    </lineage>
</organism>
<evidence type="ECO:0000313" key="3">
    <source>
        <dbReference type="Proteomes" id="UP000198345"/>
    </source>
</evidence>
<reference evidence="2 3" key="1">
    <citation type="submission" date="2016-11" db="EMBL/GenBank/DDBJ databases">
        <title>Whole genomes of Flavobacteriaceae.</title>
        <authorList>
            <person name="Stine C."/>
            <person name="Li C."/>
            <person name="Tadesse D."/>
        </authorList>
    </citation>
    <scope>NUCLEOTIDE SEQUENCE [LARGE SCALE GENOMIC DNA]</scope>
    <source>
        <strain evidence="2 3">DSM 18292</strain>
    </source>
</reference>